<dbReference type="PANTHER" id="PTHR12460:SF0">
    <property type="entry name" value="CID DOMAIN-CONTAINING PROTEIN-RELATED"/>
    <property type="match status" value="1"/>
</dbReference>
<reference evidence="4" key="1">
    <citation type="submission" date="2012-12" db="EMBL/GenBank/DDBJ databases">
        <authorList>
            <person name="Hellsten U."/>
            <person name="Grimwood J."/>
            <person name="Chapman J.A."/>
            <person name="Shapiro H."/>
            <person name="Aerts A."/>
            <person name="Otillar R.P."/>
            <person name="Terry A.Y."/>
            <person name="Boore J.L."/>
            <person name="Simakov O."/>
            <person name="Marletaz F."/>
            <person name="Cho S.-J."/>
            <person name="Edsinger-Gonzales E."/>
            <person name="Havlak P."/>
            <person name="Kuo D.-H."/>
            <person name="Larsson T."/>
            <person name="Lv J."/>
            <person name="Arendt D."/>
            <person name="Savage R."/>
            <person name="Osoegawa K."/>
            <person name="de Jong P."/>
            <person name="Lindberg D.R."/>
            <person name="Seaver E.C."/>
            <person name="Weisblat D.A."/>
            <person name="Putnam N.H."/>
            <person name="Grigoriev I.V."/>
            <person name="Rokhsar D.S."/>
        </authorList>
    </citation>
    <scope>NUCLEOTIDE SEQUENCE</scope>
    <source>
        <strain evidence="4">I ESC-2004</strain>
    </source>
</reference>
<name>R7TCS5_CAPTE</name>
<dbReference type="Pfam" id="PF04818">
    <property type="entry name" value="CID"/>
    <property type="match status" value="1"/>
</dbReference>
<dbReference type="OrthoDB" id="10069473at2759"/>
<dbReference type="OMA" id="SMWEREL"/>
<dbReference type="PROSITE" id="PS51391">
    <property type="entry name" value="CID"/>
    <property type="match status" value="1"/>
</dbReference>
<reference evidence="3" key="3">
    <citation type="submission" date="2015-06" db="UniProtKB">
        <authorList>
            <consortium name="EnsemblMetazoa"/>
        </authorList>
    </citation>
    <scope>IDENTIFICATION</scope>
</reference>
<dbReference type="PANTHER" id="PTHR12460">
    <property type="entry name" value="CYCLIN-DEPENDENT KINASE INHIBITOR-RELATED PROTEIN"/>
    <property type="match status" value="1"/>
</dbReference>
<gene>
    <name evidence="2" type="ORF">CAPTEDRAFT_41605</name>
</gene>
<keyword evidence="4" id="KW-1185">Reference proteome</keyword>
<reference evidence="2 4" key="2">
    <citation type="journal article" date="2013" name="Nature">
        <title>Insights into bilaterian evolution from three spiralian genomes.</title>
        <authorList>
            <person name="Simakov O."/>
            <person name="Marletaz F."/>
            <person name="Cho S.J."/>
            <person name="Edsinger-Gonzales E."/>
            <person name="Havlak P."/>
            <person name="Hellsten U."/>
            <person name="Kuo D.H."/>
            <person name="Larsson T."/>
            <person name="Lv J."/>
            <person name="Arendt D."/>
            <person name="Savage R."/>
            <person name="Osoegawa K."/>
            <person name="de Jong P."/>
            <person name="Grimwood J."/>
            <person name="Chapman J.A."/>
            <person name="Shapiro H."/>
            <person name="Aerts A."/>
            <person name="Otillar R.P."/>
            <person name="Terry A.Y."/>
            <person name="Boore J.L."/>
            <person name="Grigoriev I.V."/>
            <person name="Lindberg D.R."/>
            <person name="Seaver E.C."/>
            <person name="Weisblat D.A."/>
            <person name="Putnam N.H."/>
            <person name="Rokhsar D.S."/>
        </authorList>
    </citation>
    <scope>NUCLEOTIDE SEQUENCE</scope>
    <source>
        <strain evidence="2 4">I ESC-2004</strain>
    </source>
</reference>
<dbReference type="EnsemblMetazoa" id="CapteT41605">
    <property type="protein sequence ID" value="CapteP41605"/>
    <property type="gene ID" value="CapteG41605"/>
</dbReference>
<dbReference type="AlphaFoldDB" id="R7TCS5"/>
<dbReference type="EMBL" id="AMQN01033151">
    <property type="status" value="NOT_ANNOTATED_CDS"/>
    <property type="molecule type" value="Genomic_DNA"/>
</dbReference>
<dbReference type="InterPro" id="IPR008942">
    <property type="entry name" value="ENTH_VHS"/>
</dbReference>
<dbReference type="Proteomes" id="UP000014760">
    <property type="component" value="Unassembled WGS sequence"/>
</dbReference>
<evidence type="ECO:0000313" key="3">
    <source>
        <dbReference type="EnsemblMetazoa" id="CapteP41605"/>
    </source>
</evidence>
<dbReference type="Gene3D" id="1.25.40.90">
    <property type="match status" value="1"/>
</dbReference>
<dbReference type="HOGENOM" id="CLU_208085_0_0_1"/>
<accession>R7TCS5</accession>
<evidence type="ECO:0000259" key="1">
    <source>
        <dbReference type="PROSITE" id="PS51391"/>
    </source>
</evidence>
<proteinExistence type="predicted"/>
<dbReference type="SUPFAM" id="SSF48464">
    <property type="entry name" value="ENTH/VHS domain"/>
    <property type="match status" value="1"/>
</dbReference>
<feature type="non-terminal residue" evidence="2">
    <location>
        <position position="50"/>
    </location>
</feature>
<dbReference type="GO" id="GO:0031124">
    <property type="term" value="P:mRNA 3'-end processing"/>
    <property type="evidence" value="ECO:0007669"/>
    <property type="project" value="TreeGrafter"/>
</dbReference>
<organism evidence="2">
    <name type="scientific">Capitella teleta</name>
    <name type="common">Polychaete worm</name>
    <dbReference type="NCBI Taxonomy" id="283909"/>
    <lineage>
        <taxon>Eukaryota</taxon>
        <taxon>Metazoa</taxon>
        <taxon>Spiralia</taxon>
        <taxon>Lophotrochozoa</taxon>
        <taxon>Annelida</taxon>
        <taxon>Polychaeta</taxon>
        <taxon>Sedentaria</taxon>
        <taxon>Scolecida</taxon>
        <taxon>Capitellidae</taxon>
        <taxon>Capitella</taxon>
    </lineage>
</organism>
<sequence>MSSFSEGNLHKKLQELNGSQQSIQTLSLWLIHHRKHAKAIVEVWMKDLRK</sequence>
<feature type="domain" description="CID" evidence="1">
    <location>
        <begin position="1"/>
        <end position="50"/>
    </location>
</feature>
<dbReference type="STRING" id="283909.R7TCS5"/>
<protein>
    <recommendedName>
        <fullName evidence="1">CID domain-containing protein</fullName>
    </recommendedName>
</protein>
<dbReference type="InterPro" id="IPR006569">
    <property type="entry name" value="CID_dom"/>
</dbReference>
<dbReference type="EMBL" id="KB311650">
    <property type="protein sequence ID" value="ELT88876.1"/>
    <property type="molecule type" value="Genomic_DNA"/>
</dbReference>
<evidence type="ECO:0000313" key="4">
    <source>
        <dbReference type="Proteomes" id="UP000014760"/>
    </source>
</evidence>
<evidence type="ECO:0000313" key="2">
    <source>
        <dbReference type="EMBL" id="ELT88876.1"/>
    </source>
</evidence>
<dbReference type="GO" id="GO:0000993">
    <property type="term" value="F:RNA polymerase II complex binding"/>
    <property type="evidence" value="ECO:0007669"/>
    <property type="project" value="TreeGrafter"/>
</dbReference>